<dbReference type="PANTHER" id="PTHR43084">
    <property type="entry name" value="PERSULFIDE DIOXYGENASE ETHE1"/>
    <property type="match status" value="1"/>
</dbReference>
<dbReference type="InterPro" id="IPR051682">
    <property type="entry name" value="Mito_Persulfide_Diox"/>
</dbReference>
<dbReference type="GO" id="GO:0006749">
    <property type="term" value="P:glutathione metabolic process"/>
    <property type="evidence" value="ECO:0007669"/>
    <property type="project" value="InterPro"/>
</dbReference>
<dbReference type="Gene3D" id="3.60.15.10">
    <property type="entry name" value="Ribonuclease Z/Hydroxyacylglutathione hydrolase-like"/>
    <property type="match status" value="1"/>
</dbReference>
<reference evidence="4" key="1">
    <citation type="submission" date="2016-10" db="EMBL/GenBank/DDBJ databases">
        <authorList>
            <person name="Varghese N."/>
            <person name="Submissions S."/>
        </authorList>
    </citation>
    <scope>NUCLEOTIDE SEQUENCE [LARGE SCALE GENOMIC DNA]</scope>
    <source>
        <strain evidence="4">CGMCC 1.7739</strain>
    </source>
</reference>
<dbReference type="STRING" id="553467.SAMN04488063_1619"/>
<dbReference type="SMART" id="SM00849">
    <property type="entry name" value="Lactamase_B"/>
    <property type="match status" value="1"/>
</dbReference>
<keyword evidence="1" id="KW-0479">Metal-binding</keyword>
<evidence type="ECO:0000313" key="3">
    <source>
        <dbReference type="EMBL" id="SFG16255.1"/>
    </source>
</evidence>
<dbReference type="InterPro" id="IPR044528">
    <property type="entry name" value="POD-like_MBL-fold"/>
</dbReference>
<dbReference type="InterPro" id="IPR036866">
    <property type="entry name" value="RibonucZ/Hydroxyglut_hydro"/>
</dbReference>
<proteinExistence type="predicted"/>
<dbReference type="CDD" id="cd07724">
    <property type="entry name" value="POD-like_MBL-fold"/>
    <property type="match status" value="1"/>
</dbReference>
<dbReference type="EMBL" id="FOOQ01000001">
    <property type="protein sequence ID" value="SFG16255.1"/>
    <property type="molecule type" value="Genomic_DNA"/>
</dbReference>
<dbReference type="PANTHER" id="PTHR43084:SF1">
    <property type="entry name" value="PERSULFIDE DIOXYGENASE ETHE1, MITOCHONDRIAL"/>
    <property type="match status" value="1"/>
</dbReference>
<dbReference type="Proteomes" id="UP000198876">
    <property type="component" value="Unassembled WGS sequence"/>
</dbReference>
<dbReference type="InterPro" id="IPR001763">
    <property type="entry name" value="Rhodanese-like_dom"/>
</dbReference>
<dbReference type="Gene3D" id="3.40.250.10">
    <property type="entry name" value="Rhodanese-like domain"/>
    <property type="match status" value="1"/>
</dbReference>
<dbReference type="PROSITE" id="PS50206">
    <property type="entry name" value="RHODANESE_3"/>
    <property type="match status" value="1"/>
</dbReference>
<dbReference type="AlphaFoldDB" id="A0A1I2PJ59"/>
<organism evidence="3 4">
    <name type="scientific">Halopelagius inordinatus</name>
    <dbReference type="NCBI Taxonomy" id="553467"/>
    <lineage>
        <taxon>Archaea</taxon>
        <taxon>Methanobacteriati</taxon>
        <taxon>Methanobacteriota</taxon>
        <taxon>Stenosarchaea group</taxon>
        <taxon>Halobacteria</taxon>
        <taxon>Halobacteriales</taxon>
        <taxon>Haloferacaceae</taxon>
    </lineage>
</organism>
<dbReference type="SUPFAM" id="SSF52821">
    <property type="entry name" value="Rhodanese/Cell cycle control phosphatase"/>
    <property type="match status" value="1"/>
</dbReference>
<keyword evidence="4" id="KW-1185">Reference proteome</keyword>
<dbReference type="Pfam" id="PF00753">
    <property type="entry name" value="Lactamase_B"/>
    <property type="match status" value="1"/>
</dbReference>
<dbReference type="GO" id="GO:0070813">
    <property type="term" value="P:hydrogen sulfide metabolic process"/>
    <property type="evidence" value="ECO:0007669"/>
    <property type="project" value="TreeGrafter"/>
</dbReference>
<protein>
    <submittedName>
        <fullName evidence="3">Glyoxylase, beta-lactamase superfamily II</fullName>
    </submittedName>
</protein>
<dbReference type="RefSeq" id="WP_092890872.1">
    <property type="nucleotide sequence ID" value="NZ_FOOQ01000001.1"/>
</dbReference>
<accession>A0A1I2PJ59</accession>
<dbReference type="Pfam" id="PF00581">
    <property type="entry name" value="Rhodanese"/>
    <property type="match status" value="1"/>
</dbReference>
<feature type="domain" description="Rhodanese" evidence="2">
    <location>
        <begin position="12"/>
        <end position="114"/>
    </location>
</feature>
<sequence length="398" mass="42650">MTPEELHRAIERGDSVRLLDVRNREEYDSWHVSGDSVETSVVPYARFMTADVQGTVGTLASEHDLSETERTVVVCGRGEASDYVAELLRDEGFDAENLERGMRGWARVYVASELSAAADGTERSSVAHSPSGGATVLQYRRPSSGCLSYLVVSDGEAAVVDPLRAFADRYVEDARERGAELRYALDTHVHADHVSGVRDVADLTGADVVVPEGARERGLTYDGADEYDVRVVADGAEIRVGDATLTAVGAPGHTSEMTAYRLSDLLFSGDSLFVESVARPDLEAGDEGAPAAARRLHRTLTETYAAFDDEMTVAPGHYSDAADAAADGTYAATLGTLRGRLSALSMDEEAFVAHVLENMPPRPANYETLVAANLGREAVDDEEAFELELGPNNCAATA</sequence>
<evidence type="ECO:0000256" key="1">
    <source>
        <dbReference type="ARBA" id="ARBA00022723"/>
    </source>
</evidence>
<dbReference type="InterPro" id="IPR001279">
    <property type="entry name" value="Metallo-B-lactamas"/>
</dbReference>
<dbReference type="GO" id="GO:0050313">
    <property type="term" value="F:sulfur dioxygenase activity"/>
    <property type="evidence" value="ECO:0007669"/>
    <property type="project" value="InterPro"/>
</dbReference>
<gene>
    <name evidence="3" type="ORF">SAMN04488063_1619</name>
</gene>
<evidence type="ECO:0000313" key="4">
    <source>
        <dbReference type="Proteomes" id="UP000198876"/>
    </source>
</evidence>
<name>A0A1I2PJ59_9EURY</name>
<dbReference type="InterPro" id="IPR036873">
    <property type="entry name" value="Rhodanese-like_dom_sf"/>
</dbReference>
<evidence type="ECO:0000259" key="2">
    <source>
        <dbReference type="PROSITE" id="PS50206"/>
    </source>
</evidence>
<dbReference type="OrthoDB" id="9180at2157"/>
<dbReference type="SMART" id="SM00450">
    <property type="entry name" value="RHOD"/>
    <property type="match status" value="1"/>
</dbReference>
<dbReference type="SUPFAM" id="SSF56281">
    <property type="entry name" value="Metallo-hydrolase/oxidoreductase"/>
    <property type="match status" value="1"/>
</dbReference>
<dbReference type="GO" id="GO:0046872">
    <property type="term" value="F:metal ion binding"/>
    <property type="evidence" value="ECO:0007669"/>
    <property type="project" value="UniProtKB-KW"/>
</dbReference>